<dbReference type="AlphaFoldDB" id="A0A2S0UQZ6"/>
<dbReference type="InterPro" id="IPR050570">
    <property type="entry name" value="Cell_wall_metabolism_enzyme"/>
</dbReference>
<dbReference type="InterPro" id="IPR011055">
    <property type="entry name" value="Dup_hybrid_motif"/>
</dbReference>
<dbReference type="CDD" id="cd00118">
    <property type="entry name" value="LysM"/>
    <property type="match status" value="1"/>
</dbReference>
<protein>
    <submittedName>
        <fullName evidence="3">Peptidase M23</fullName>
    </submittedName>
</protein>
<dbReference type="SUPFAM" id="SSF54106">
    <property type="entry name" value="LysM domain"/>
    <property type="match status" value="1"/>
</dbReference>
<dbReference type="GO" id="GO:0004222">
    <property type="term" value="F:metalloendopeptidase activity"/>
    <property type="evidence" value="ECO:0007669"/>
    <property type="project" value="TreeGrafter"/>
</dbReference>
<feature type="compositionally biased region" description="Low complexity" evidence="1">
    <location>
        <begin position="248"/>
        <end position="257"/>
    </location>
</feature>
<proteinExistence type="predicted"/>
<dbReference type="PROSITE" id="PS51782">
    <property type="entry name" value="LYSM"/>
    <property type="match status" value="1"/>
</dbReference>
<dbReference type="InterPro" id="IPR018392">
    <property type="entry name" value="LysM"/>
</dbReference>
<keyword evidence="4" id="KW-1185">Reference proteome</keyword>
<feature type="compositionally biased region" description="Low complexity" evidence="1">
    <location>
        <begin position="157"/>
        <end position="175"/>
    </location>
</feature>
<dbReference type="InterPro" id="IPR016047">
    <property type="entry name" value="M23ase_b-sheet_dom"/>
</dbReference>
<dbReference type="EMBL" id="CP028918">
    <property type="protein sequence ID" value="AWB50246.1"/>
    <property type="molecule type" value="Genomic_DNA"/>
</dbReference>
<feature type="compositionally biased region" description="Low complexity" evidence="1">
    <location>
        <begin position="265"/>
        <end position="276"/>
    </location>
</feature>
<dbReference type="PANTHER" id="PTHR21666:SF270">
    <property type="entry name" value="MUREIN HYDROLASE ACTIVATOR ENVC"/>
    <property type="match status" value="1"/>
</dbReference>
<dbReference type="InterPro" id="IPR036779">
    <property type="entry name" value="LysM_dom_sf"/>
</dbReference>
<dbReference type="OrthoDB" id="9795421at2"/>
<dbReference type="CDD" id="cd12797">
    <property type="entry name" value="M23_peptidase"/>
    <property type="match status" value="1"/>
</dbReference>
<dbReference type="Pfam" id="PF01476">
    <property type="entry name" value="LysM"/>
    <property type="match status" value="2"/>
</dbReference>
<gene>
    <name evidence="3" type="ORF">HYN69_05955</name>
</gene>
<dbReference type="Gene3D" id="3.10.350.10">
    <property type="entry name" value="LysM domain"/>
    <property type="match status" value="1"/>
</dbReference>
<feature type="region of interest" description="Disordered" evidence="1">
    <location>
        <begin position="157"/>
        <end position="186"/>
    </location>
</feature>
<name>A0A2S0UQZ6_9RHOB</name>
<reference evidence="3 4" key="1">
    <citation type="submission" date="2018-04" db="EMBL/GenBank/DDBJ databases">
        <title>Genome sequencing of Gemmobacter.</title>
        <authorList>
            <person name="Yi H."/>
            <person name="Baek M.-G."/>
        </authorList>
    </citation>
    <scope>NUCLEOTIDE SEQUENCE [LARGE SCALE GENOMIC DNA]</scope>
    <source>
        <strain evidence="3 4">HYN0069</strain>
    </source>
</reference>
<evidence type="ECO:0000256" key="1">
    <source>
        <dbReference type="SAM" id="MobiDB-lite"/>
    </source>
</evidence>
<accession>A0A2S0UQZ6</accession>
<dbReference type="Proteomes" id="UP000244496">
    <property type="component" value="Chromosome"/>
</dbReference>
<evidence type="ECO:0000313" key="4">
    <source>
        <dbReference type="Proteomes" id="UP000244496"/>
    </source>
</evidence>
<dbReference type="SUPFAM" id="SSF51261">
    <property type="entry name" value="Duplicated hybrid motif"/>
    <property type="match status" value="1"/>
</dbReference>
<evidence type="ECO:0000259" key="2">
    <source>
        <dbReference type="PROSITE" id="PS51782"/>
    </source>
</evidence>
<organism evidence="3 4">
    <name type="scientific">Paragemmobacter aquarius</name>
    <dbReference type="NCBI Taxonomy" id="2169400"/>
    <lineage>
        <taxon>Bacteria</taxon>
        <taxon>Pseudomonadati</taxon>
        <taxon>Pseudomonadota</taxon>
        <taxon>Alphaproteobacteria</taxon>
        <taxon>Rhodobacterales</taxon>
        <taxon>Paracoccaceae</taxon>
        <taxon>Paragemmobacter</taxon>
    </lineage>
</organism>
<dbReference type="SMART" id="SM00257">
    <property type="entry name" value="LysM"/>
    <property type="match status" value="2"/>
</dbReference>
<evidence type="ECO:0000313" key="3">
    <source>
        <dbReference type="EMBL" id="AWB50246.1"/>
    </source>
</evidence>
<dbReference type="PANTHER" id="PTHR21666">
    <property type="entry name" value="PEPTIDASE-RELATED"/>
    <property type="match status" value="1"/>
</dbReference>
<feature type="region of interest" description="Disordered" evidence="1">
    <location>
        <begin position="227"/>
        <end position="276"/>
    </location>
</feature>
<dbReference type="Pfam" id="PF01551">
    <property type="entry name" value="Peptidase_M23"/>
    <property type="match status" value="1"/>
</dbReference>
<feature type="domain" description="LysM" evidence="2">
    <location>
        <begin position="181"/>
        <end position="225"/>
    </location>
</feature>
<dbReference type="Gene3D" id="2.70.70.10">
    <property type="entry name" value="Glucose Permease (Domain IIA)"/>
    <property type="match status" value="1"/>
</dbReference>
<sequence>MLGTCATLAACSGGGTNPLDNLDWDLRGGQAMTTADAARGVTAARPAPDARGVISYPGYQVAVARRGDTAASVAARIGLSPQELASYNAIDAGAPLRDGEVLALPRRVEGGGFAAGTAIGGGTVASAPIASPGMARPGAVDVSSIATTALDRVGTSPAAAPAAAAPATAPAATTPSGESPTRHQVKRGETAFSIARTYGVSARALADWNGLGADLDVREGQYLMIPTPTGAPLPDEAPAQSAAPKPVATSAPGAGTPTPTPPSAKKPLPAETPKTAAEIAAEAPPSPDLGTERTASSSAQFVMPVSGNIIRPYAPKKNEGIDIAAPAGTPVKAAAAGTVAAITQDTEQTPIVVIRHEGGLLTVYAGVAGITVKKGDKVARGQAIATVRSGNPAFLHFEVRQGVNSTDPMPYLQ</sequence>
<dbReference type="KEGG" id="geh:HYN69_05955"/>